<evidence type="ECO:0000256" key="1">
    <source>
        <dbReference type="ARBA" id="ARBA00008791"/>
    </source>
</evidence>
<gene>
    <name evidence="3" type="ORF">Ani05nite_80740</name>
</gene>
<dbReference type="InterPro" id="IPR014729">
    <property type="entry name" value="Rossmann-like_a/b/a_fold"/>
</dbReference>
<organism evidence="3 4">
    <name type="scientific">Actinoplanes nipponensis</name>
    <dbReference type="NCBI Taxonomy" id="135950"/>
    <lineage>
        <taxon>Bacteria</taxon>
        <taxon>Bacillati</taxon>
        <taxon>Actinomycetota</taxon>
        <taxon>Actinomycetes</taxon>
        <taxon>Micromonosporales</taxon>
        <taxon>Micromonosporaceae</taxon>
        <taxon>Actinoplanes</taxon>
    </lineage>
</organism>
<dbReference type="Proteomes" id="UP000647172">
    <property type="component" value="Unassembled WGS sequence"/>
</dbReference>
<protein>
    <submittedName>
        <fullName evidence="3">Universal stress protein</fullName>
    </submittedName>
</protein>
<evidence type="ECO:0000259" key="2">
    <source>
        <dbReference type="Pfam" id="PF00582"/>
    </source>
</evidence>
<dbReference type="InterPro" id="IPR006015">
    <property type="entry name" value="Universal_stress_UspA"/>
</dbReference>
<keyword evidence="4" id="KW-1185">Reference proteome</keyword>
<feature type="domain" description="UspA" evidence="2">
    <location>
        <begin position="3"/>
        <end position="147"/>
    </location>
</feature>
<name>A0A919JSF0_9ACTN</name>
<dbReference type="PANTHER" id="PTHR46268:SF6">
    <property type="entry name" value="UNIVERSAL STRESS PROTEIN UP12"/>
    <property type="match status" value="1"/>
</dbReference>
<comment type="caution">
    <text evidence="3">The sequence shown here is derived from an EMBL/GenBank/DDBJ whole genome shotgun (WGS) entry which is preliminary data.</text>
</comment>
<accession>A0A919JSF0</accession>
<dbReference type="Pfam" id="PF00582">
    <property type="entry name" value="Usp"/>
    <property type="match status" value="1"/>
</dbReference>
<dbReference type="PRINTS" id="PR01438">
    <property type="entry name" value="UNVRSLSTRESS"/>
</dbReference>
<comment type="similarity">
    <text evidence="1">Belongs to the universal stress protein A family.</text>
</comment>
<evidence type="ECO:0000313" key="3">
    <source>
        <dbReference type="EMBL" id="GIE54540.1"/>
    </source>
</evidence>
<evidence type="ECO:0000313" key="4">
    <source>
        <dbReference type="Proteomes" id="UP000647172"/>
    </source>
</evidence>
<proteinExistence type="inferred from homology"/>
<dbReference type="CDD" id="cd00293">
    <property type="entry name" value="USP-like"/>
    <property type="match status" value="1"/>
</dbReference>
<dbReference type="RefSeq" id="WP_203777447.1">
    <property type="nucleotide sequence ID" value="NZ_BAAAYJ010000050.1"/>
</dbReference>
<dbReference type="InterPro" id="IPR006016">
    <property type="entry name" value="UspA"/>
</dbReference>
<sequence length="164" mass="16516">MRYRTIIVGTDGSESALTAVDQAAEIAAALSVRLVVVCAYHPLTAKEQSYLAAVVGPISMYQVAGTDAAKEALASARERAAAAGAADVVATMVKGDPGQALLTVARQESADLIVVGNRGINTLSGRLLGSVPSDVTQRAPCDVLVVHTVEGGTGDAGGNDDPGA</sequence>
<dbReference type="PANTHER" id="PTHR46268">
    <property type="entry name" value="STRESS RESPONSE PROTEIN NHAX"/>
    <property type="match status" value="1"/>
</dbReference>
<dbReference type="EMBL" id="BOMQ01000104">
    <property type="protein sequence ID" value="GIE54540.1"/>
    <property type="molecule type" value="Genomic_DNA"/>
</dbReference>
<reference evidence="3" key="1">
    <citation type="submission" date="2021-01" db="EMBL/GenBank/DDBJ databases">
        <title>Whole genome shotgun sequence of Actinoplanes nipponensis NBRC 14063.</title>
        <authorList>
            <person name="Komaki H."/>
            <person name="Tamura T."/>
        </authorList>
    </citation>
    <scope>NUCLEOTIDE SEQUENCE</scope>
    <source>
        <strain evidence="3">NBRC 14063</strain>
    </source>
</reference>
<dbReference type="Gene3D" id="3.40.50.620">
    <property type="entry name" value="HUPs"/>
    <property type="match status" value="1"/>
</dbReference>
<dbReference type="SUPFAM" id="SSF52402">
    <property type="entry name" value="Adenine nucleotide alpha hydrolases-like"/>
    <property type="match status" value="1"/>
</dbReference>
<dbReference type="AlphaFoldDB" id="A0A919JSF0"/>